<dbReference type="InterPro" id="IPR012795">
    <property type="entry name" value="tRNA_Ile_lys_synt_N"/>
</dbReference>
<keyword evidence="3 6" id="KW-0547">Nucleotide-binding</keyword>
<keyword evidence="6" id="KW-0963">Cytoplasm</keyword>
<keyword evidence="10" id="KW-1185">Reference proteome</keyword>
<evidence type="ECO:0000256" key="4">
    <source>
        <dbReference type="ARBA" id="ARBA00022840"/>
    </source>
</evidence>
<dbReference type="GO" id="GO:0006400">
    <property type="term" value="P:tRNA modification"/>
    <property type="evidence" value="ECO:0007669"/>
    <property type="project" value="UniProtKB-UniRule"/>
</dbReference>
<accession>A0A1B1U5S4</accession>
<dbReference type="InterPro" id="IPR011063">
    <property type="entry name" value="TilS/TtcA_N"/>
</dbReference>
<dbReference type="GO" id="GO:0032267">
    <property type="term" value="F:tRNA(Ile)-lysidine synthase activity"/>
    <property type="evidence" value="ECO:0007669"/>
    <property type="project" value="UniProtKB-EC"/>
</dbReference>
<evidence type="ECO:0000256" key="2">
    <source>
        <dbReference type="ARBA" id="ARBA00022694"/>
    </source>
</evidence>
<comment type="domain">
    <text evidence="6">The N-terminal region contains the highly conserved SGGXDS motif, predicted to be a P-loop motif involved in ATP binding.</text>
</comment>
<dbReference type="GO" id="GO:0005737">
    <property type="term" value="C:cytoplasm"/>
    <property type="evidence" value="ECO:0007669"/>
    <property type="project" value="UniProtKB-SubCell"/>
</dbReference>
<organism evidence="9 10">
    <name type="scientific">Helicobacter enhydrae</name>
    <dbReference type="NCBI Taxonomy" id="222136"/>
    <lineage>
        <taxon>Bacteria</taxon>
        <taxon>Pseudomonadati</taxon>
        <taxon>Campylobacterota</taxon>
        <taxon>Epsilonproteobacteria</taxon>
        <taxon>Campylobacterales</taxon>
        <taxon>Helicobacteraceae</taxon>
        <taxon>Helicobacter</taxon>
    </lineage>
</organism>
<dbReference type="GO" id="GO:0005524">
    <property type="term" value="F:ATP binding"/>
    <property type="evidence" value="ECO:0007669"/>
    <property type="project" value="UniProtKB-UniRule"/>
</dbReference>
<evidence type="ECO:0000256" key="6">
    <source>
        <dbReference type="HAMAP-Rule" id="MF_01161"/>
    </source>
</evidence>
<dbReference type="CDD" id="cd01992">
    <property type="entry name" value="TilS_N"/>
    <property type="match status" value="1"/>
</dbReference>
<dbReference type="EC" id="6.3.4.19" evidence="6"/>
<dbReference type="RefSeq" id="WP_066340341.1">
    <property type="nucleotide sequence ID" value="NZ_CP016503.1"/>
</dbReference>
<evidence type="ECO:0000313" key="10">
    <source>
        <dbReference type="Proteomes" id="UP000092884"/>
    </source>
</evidence>
<sequence>MKHKINELPQGRFLLGFSGGVDSSALFFMLYQCGIEFDLAIVDYGVREQSALEVQYAQELARVYQKRCYVHKAPQIVGNFESEARAIRYRFFQEIVLGEGYAGVILAHQLNDRLEWFVMQMCRGAGLNTILGFDFLEKWQKISIYRPLLEVSRAEIEEYSCQNSIKSFQDASNQDMSFQRNYVRTLLAPLIQKHHHNIAQTLAYLFEDKKRLYREVQTHNLGDIVAFARSEVANDLHCLDQLLKQRGYVLSQKQRDEISRCDFECEIAGWVIASCAEWVWIAPKIKVDQMEKKFRESMRLESIPSRLRKNIYQLIQEGKIELDEVKKFFKI</sequence>
<evidence type="ECO:0000256" key="1">
    <source>
        <dbReference type="ARBA" id="ARBA00022598"/>
    </source>
</evidence>
<dbReference type="STRING" id="222136.BBW65_04520"/>
<dbReference type="AlphaFoldDB" id="A0A1B1U5S4"/>
<evidence type="ECO:0000256" key="5">
    <source>
        <dbReference type="ARBA" id="ARBA00048539"/>
    </source>
</evidence>
<evidence type="ECO:0000313" key="9">
    <source>
        <dbReference type="EMBL" id="ANV98109.1"/>
    </source>
</evidence>
<keyword evidence="4 6" id="KW-0067">ATP-binding</keyword>
<dbReference type="InterPro" id="IPR012094">
    <property type="entry name" value="tRNA_Ile_lys_synt"/>
</dbReference>
<gene>
    <name evidence="6" type="primary">tilS</name>
    <name evidence="9" type="ORF">BBW65_04520</name>
</gene>
<keyword evidence="7" id="KW-1133">Transmembrane helix</keyword>
<feature type="domain" description="tRNA(Ile)-lysidine/2-thiocytidine synthase N-terminal" evidence="8">
    <location>
        <begin position="13"/>
        <end position="185"/>
    </location>
</feature>
<comment type="similarity">
    <text evidence="6">Belongs to the tRNA(Ile)-lysidine synthase family.</text>
</comment>
<feature type="binding site" evidence="6">
    <location>
        <begin position="18"/>
        <end position="23"/>
    </location>
    <ligand>
        <name>ATP</name>
        <dbReference type="ChEBI" id="CHEBI:30616"/>
    </ligand>
</feature>
<dbReference type="HAMAP" id="MF_01161">
    <property type="entry name" value="tRNA_Ile_lys_synt"/>
    <property type="match status" value="1"/>
</dbReference>
<dbReference type="SUPFAM" id="SSF52402">
    <property type="entry name" value="Adenine nucleotide alpha hydrolases-like"/>
    <property type="match status" value="1"/>
</dbReference>
<comment type="subcellular location">
    <subcellularLocation>
        <location evidence="6">Cytoplasm</location>
    </subcellularLocation>
</comment>
<reference evidence="10" key="1">
    <citation type="submission" date="2016-07" db="EMBL/GenBank/DDBJ databases">
        <authorList>
            <person name="Florea S."/>
            <person name="Webb J.S."/>
            <person name="Jaromczyk J."/>
            <person name="Schardl C.L."/>
        </authorList>
    </citation>
    <scope>NUCLEOTIDE SEQUENCE [LARGE SCALE GENOMIC DNA]</scope>
    <source>
        <strain evidence="10">MIT 01-6242</strain>
    </source>
</reference>
<evidence type="ECO:0000256" key="3">
    <source>
        <dbReference type="ARBA" id="ARBA00022741"/>
    </source>
</evidence>
<dbReference type="KEGG" id="het:BBW65_04520"/>
<protein>
    <recommendedName>
        <fullName evidence="6">tRNA(Ile)-lysidine synthase</fullName>
        <ecNumber evidence="6">6.3.4.19</ecNumber>
    </recommendedName>
    <alternativeName>
        <fullName evidence="6">tRNA(Ile)-2-lysyl-cytidine synthase</fullName>
    </alternativeName>
    <alternativeName>
        <fullName evidence="6">tRNA(Ile)-lysidine synthetase</fullName>
    </alternativeName>
</protein>
<keyword evidence="1 6" id="KW-0436">Ligase</keyword>
<dbReference type="Gene3D" id="3.40.50.620">
    <property type="entry name" value="HUPs"/>
    <property type="match status" value="1"/>
</dbReference>
<keyword evidence="7" id="KW-0472">Membrane</keyword>
<evidence type="ECO:0000256" key="7">
    <source>
        <dbReference type="SAM" id="Phobius"/>
    </source>
</evidence>
<dbReference type="NCBIfam" id="TIGR02432">
    <property type="entry name" value="lysidine_TilS_N"/>
    <property type="match status" value="1"/>
</dbReference>
<dbReference type="Proteomes" id="UP000092884">
    <property type="component" value="Chromosome"/>
</dbReference>
<proteinExistence type="inferred from homology"/>
<dbReference type="EMBL" id="CP016503">
    <property type="protein sequence ID" value="ANV98109.1"/>
    <property type="molecule type" value="Genomic_DNA"/>
</dbReference>
<name>A0A1B1U5S4_9HELI</name>
<evidence type="ECO:0000259" key="8">
    <source>
        <dbReference type="Pfam" id="PF01171"/>
    </source>
</evidence>
<keyword evidence="7" id="KW-0812">Transmembrane</keyword>
<dbReference type="PANTHER" id="PTHR43033">
    <property type="entry name" value="TRNA(ILE)-LYSIDINE SYNTHASE-RELATED"/>
    <property type="match status" value="1"/>
</dbReference>
<dbReference type="OrthoDB" id="5289653at2"/>
<comment type="function">
    <text evidence="6">Ligates lysine onto the cytidine present at position 34 of the AUA codon-specific tRNA(Ile) that contains the anticodon CAU, in an ATP-dependent manner. Cytidine is converted to lysidine, thus changing the amino acid specificity of the tRNA from methionine to isoleucine.</text>
</comment>
<dbReference type="Pfam" id="PF01171">
    <property type="entry name" value="ATP_bind_3"/>
    <property type="match status" value="1"/>
</dbReference>
<dbReference type="InterPro" id="IPR014729">
    <property type="entry name" value="Rossmann-like_a/b/a_fold"/>
</dbReference>
<keyword evidence="2 6" id="KW-0819">tRNA processing</keyword>
<feature type="transmembrane region" description="Helical" evidence="7">
    <location>
        <begin position="12"/>
        <end position="31"/>
    </location>
</feature>
<comment type="catalytic activity">
    <reaction evidence="5 6">
        <text>cytidine(34) in tRNA(Ile2) + L-lysine + ATP = lysidine(34) in tRNA(Ile2) + AMP + diphosphate + H(+)</text>
        <dbReference type="Rhea" id="RHEA:43744"/>
        <dbReference type="Rhea" id="RHEA-COMP:10625"/>
        <dbReference type="Rhea" id="RHEA-COMP:10670"/>
        <dbReference type="ChEBI" id="CHEBI:15378"/>
        <dbReference type="ChEBI" id="CHEBI:30616"/>
        <dbReference type="ChEBI" id="CHEBI:32551"/>
        <dbReference type="ChEBI" id="CHEBI:33019"/>
        <dbReference type="ChEBI" id="CHEBI:82748"/>
        <dbReference type="ChEBI" id="CHEBI:83665"/>
        <dbReference type="ChEBI" id="CHEBI:456215"/>
        <dbReference type="EC" id="6.3.4.19"/>
    </reaction>
</comment>
<dbReference type="PANTHER" id="PTHR43033:SF1">
    <property type="entry name" value="TRNA(ILE)-LYSIDINE SYNTHASE-RELATED"/>
    <property type="match status" value="1"/>
</dbReference>